<evidence type="ECO:0000256" key="2">
    <source>
        <dbReference type="ARBA" id="ARBA00022737"/>
    </source>
</evidence>
<feature type="repeat" description="WD" evidence="3">
    <location>
        <begin position="927"/>
        <end position="959"/>
    </location>
</feature>
<dbReference type="SMART" id="SM00320">
    <property type="entry name" value="WD40"/>
    <property type="match status" value="14"/>
</dbReference>
<dbReference type="Proteomes" id="UP000503129">
    <property type="component" value="Chromosome"/>
</dbReference>
<dbReference type="InterPro" id="IPR050349">
    <property type="entry name" value="WD_LIS1/nudF_dynein_reg"/>
</dbReference>
<dbReference type="InterPro" id="IPR029030">
    <property type="entry name" value="Caspase-like_dom_sf"/>
</dbReference>
<feature type="repeat" description="WD" evidence="3">
    <location>
        <begin position="1253"/>
        <end position="1294"/>
    </location>
</feature>
<feature type="repeat" description="WD" evidence="3">
    <location>
        <begin position="1343"/>
        <end position="1377"/>
    </location>
</feature>
<feature type="repeat" description="WD" evidence="3">
    <location>
        <begin position="886"/>
        <end position="927"/>
    </location>
</feature>
<feature type="domain" description="Peptidase C14 caspase" evidence="4">
    <location>
        <begin position="6"/>
        <end position="255"/>
    </location>
</feature>
<dbReference type="Pfam" id="PF00656">
    <property type="entry name" value="Peptidase_C14"/>
    <property type="match status" value="1"/>
</dbReference>
<dbReference type="SUPFAM" id="SSF52129">
    <property type="entry name" value="Caspase-like"/>
    <property type="match status" value="1"/>
</dbReference>
<dbReference type="InterPro" id="IPR011600">
    <property type="entry name" value="Pept_C14_caspase"/>
</dbReference>
<dbReference type="KEGG" id="bsen:DP114_21060"/>
<dbReference type="InterPro" id="IPR049052">
    <property type="entry name" value="nSTAND1"/>
</dbReference>
<dbReference type="InterPro" id="IPR015943">
    <property type="entry name" value="WD40/YVTN_repeat-like_dom_sf"/>
</dbReference>
<gene>
    <name evidence="7" type="ORF">DP114_21060</name>
</gene>
<feature type="repeat" description="WD" evidence="3">
    <location>
        <begin position="967"/>
        <end position="999"/>
    </location>
</feature>
<evidence type="ECO:0000313" key="7">
    <source>
        <dbReference type="EMBL" id="QDL10048.1"/>
    </source>
</evidence>
<keyword evidence="8" id="KW-1185">Reference proteome</keyword>
<dbReference type="InterPro" id="IPR001680">
    <property type="entry name" value="WD40_rpt"/>
</dbReference>
<reference evidence="7 8" key="1">
    <citation type="submission" date="2018-06" db="EMBL/GenBank/DDBJ databases">
        <title>Comparative genomics of Brasilonema spp. strains.</title>
        <authorList>
            <person name="Alvarenga D.O."/>
            <person name="Fiore M.F."/>
            <person name="Varani A.M."/>
        </authorList>
    </citation>
    <scope>NUCLEOTIDE SEQUENCE [LARGE SCALE GENOMIC DNA]</scope>
    <source>
        <strain evidence="7 8">CENA114</strain>
    </source>
</reference>
<dbReference type="GO" id="GO:0006508">
    <property type="term" value="P:proteolysis"/>
    <property type="evidence" value="ECO:0007669"/>
    <property type="project" value="InterPro"/>
</dbReference>
<feature type="repeat" description="WD" evidence="3">
    <location>
        <begin position="845"/>
        <end position="879"/>
    </location>
</feature>
<feature type="domain" description="Neurobeachin beta-propeller" evidence="5">
    <location>
        <begin position="1174"/>
        <end position="1411"/>
    </location>
</feature>
<dbReference type="Gene3D" id="3.40.50.1460">
    <property type="match status" value="1"/>
</dbReference>
<dbReference type="SUPFAM" id="SSF52540">
    <property type="entry name" value="P-loop containing nucleoside triphosphate hydrolases"/>
    <property type="match status" value="1"/>
</dbReference>
<feature type="repeat" description="WD" evidence="3">
    <location>
        <begin position="1049"/>
        <end position="1081"/>
    </location>
</feature>
<feature type="repeat" description="WD" evidence="3">
    <location>
        <begin position="1377"/>
        <end position="1411"/>
    </location>
</feature>
<feature type="repeat" description="WD" evidence="3">
    <location>
        <begin position="1294"/>
        <end position="1335"/>
    </location>
</feature>
<dbReference type="InterPro" id="IPR027417">
    <property type="entry name" value="P-loop_NTPase"/>
</dbReference>
<dbReference type="GO" id="GO:0004197">
    <property type="term" value="F:cysteine-type endopeptidase activity"/>
    <property type="evidence" value="ECO:0007669"/>
    <property type="project" value="InterPro"/>
</dbReference>
<dbReference type="Pfam" id="PF20703">
    <property type="entry name" value="nSTAND1"/>
    <property type="match status" value="1"/>
</dbReference>
<dbReference type="RefSeq" id="WP_171977026.1">
    <property type="nucleotide sequence ID" value="NZ_CAWOXK010000001.1"/>
</dbReference>
<dbReference type="InterPro" id="IPR019775">
    <property type="entry name" value="WD40_repeat_CS"/>
</dbReference>
<dbReference type="Gene3D" id="2.130.10.10">
    <property type="entry name" value="YVTN repeat-like/Quinoprotein amine dehydrogenase"/>
    <property type="match status" value="6"/>
</dbReference>
<dbReference type="SUPFAM" id="SSF50978">
    <property type="entry name" value="WD40 repeat-like"/>
    <property type="match status" value="2"/>
</dbReference>
<evidence type="ECO:0000313" key="8">
    <source>
        <dbReference type="Proteomes" id="UP000503129"/>
    </source>
</evidence>
<dbReference type="Pfam" id="PF20426">
    <property type="entry name" value="NBCH_WD40"/>
    <property type="match status" value="1"/>
</dbReference>
<feature type="repeat" description="WD" evidence="3">
    <location>
        <begin position="1172"/>
        <end position="1205"/>
    </location>
</feature>
<dbReference type="Pfam" id="PF00400">
    <property type="entry name" value="WD40"/>
    <property type="match status" value="8"/>
</dbReference>
<feature type="repeat" description="WD" evidence="3">
    <location>
        <begin position="1130"/>
        <end position="1164"/>
    </location>
</feature>
<dbReference type="InterPro" id="IPR020472">
    <property type="entry name" value="WD40_PAC1"/>
</dbReference>
<feature type="repeat" description="WD" evidence="3">
    <location>
        <begin position="1007"/>
        <end position="1048"/>
    </location>
</feature>
<dbReference type="SUPFAM" id="SSF50998">
    <property type="entry name" value="Quinoprotein alcohol dehydrogenase-like"/>
    <property type="match status" value="1"/>
</dbReference>
<feature type="domain" description="Novel STAND NTPase 1" evidence="6">
    <location>
        <begin position="289"/>
        <end position="687"/>
    </location>
</feature>
<accession>A0A856MH85</accession>
<evidence type="ECO:0000259" key="5">
    <source>
        <dbReference type="Pfam" id="PF20426"/>
    </source>
</evidence>
<dbReference type="PROSITE" id="PS50082">
    <property type="entry name" value="WD_REPEATS_2"/>
    <property type="match status" value="13"/>
</dbReference>
<keyword evidence="2" id="KW-0677">Repeat</keyword>
<evidence type="ECO:0000259" key="4">
    <source>
        <dbReference type="Pfam" id="PF00656"/>
    </source>
</evidence>
<protein>
    <recommendedName>
        <fullName evidence="9">Peptidase C14 caspase domain-containing protein</fullName>
    </recommendedName>
</protein>
<sequence length="1454" mass="163148">MPEFKRSLAVVIGINHYVNGIPELKTAVNDAKQLALILEQKYQYQVLRLLDTEATKDKLTSLFTAFEEQTLTLPDGSKIHVEPNDRFLFYFAGHGFAQDGLDNADGPAGFLVLQDGQQDDRTWLPMQQLHDALVKLPCRHMLIILDCCFAGTFRWAGRNRQVVRAHKLYQERYDRFIAGCAHQVITSAADDEKAADYLYSFGQRGENQSHSPFAELLFKAFSGEADYTKDGVITATELYVYLRDNITSKQTPEICVLKRHDKGEYIFPVPGFDRNQLKPAPKLNEKTNPYKGLASFEEEDSDKFFGRTALIQKLQEFVTTHSLTVVLGASGAGKSSLVKAGLIPQLKKSQQQWRILPPIRPGDSPLRALNKMLLQENLPVVDKEAAIPGVKSVLAKLANWSQLNPNSKLLLVIDQCEELVTLCRNNTEREKFLSGLAEAIGASPEQLRLVLTLRNDFEPQLSDTALKQYWTSARFLVPGMKRQELRQAIVEPATARVMFFEPPTLVDQLIDEVMLMPGTLPLLSFTLSELYLKYIQSVRKGTRSDRAIAQADYEELGGVTRSLTQKADFEYEQLQKRDQAYTLVIKQVMLRMVAVDGGELARRKVLLSELEYPSDKNEHVQEVIRQFTDARLLVKGEDSEGNCYVEPAHDALVRGWQKLLVWKQQQPETIILQRRLTPAALEWNSNQPTTFHWTPNPRNWFEQFWKRKRQAGFLWDRNPRLDFLQQVLDSTDNWFNKVETEFVQRSLQRQRHNRRKTIGLVATGFAVVLGFAGFQWYQNQVAQIKTLTASSKELFASDQKFDALIEGIKAGEKLKRAIGVDPDTKFEALTALQQAVYWVRERNRLEGQSGDFLSIAWSADGKLLASGNNDGSIKLWSFDGKKFKTINGHKGAVGSVSFSPDGKMLASGSADRTIKLWSLDGKELRTIKGHSDQVRSVNFSPDGKMLASGSDDGTIKLWNDGKELRTLKGHSSAVLSVSFSPDGKMLASGSYDGMIKLWNDGKELKTLKGHNRDVESLSFSPDGKMLASGSSDKTVILWKTVDGKKLRTLKGHSDSVRSVVWSPDGKMLTSASIDKTVILWSPEGNILRTIKNSTWVESAAWNPDGKMLAWRTVDGTIKLWTFEGKELKTLTGHHDVVRSVNFSPNGKMLASGSDDKSVKLWNLEGKELPGIKQGHSGKVYSVAWSPDGKMLASGSEDNSVKLWSLVNHGKEWNHEENDAVRSVSFSPDGKLLASTSGTTIKLRSKDGNEIRTLKGHDNEIWSVSFSHDSKMLASGSRDGTIKLWSLTNRKVETLRGHSGEVRSVAWSPDDKLLVSGGKDSTIKLWSIENRKQLWIHHVEGDGVHSVSFSPDGKLLASASDNGTVQLWNLEGKELMRLTGHSSGVRSISWSPDGKLLASASNDKTLLLWNLELLDLDMVLKRGCEWIHDYLKTNPNVTKEDRHLCDDIRISRSHN</sequence>
<dbReference type="PROSITE" id="PS50294">
    <property type="entry name" value="WD_REPEATS_REGION"/>
    <property type="match status" value="12"/>
</dbReference>
<organism evidence="7 8">
    <name type="scientific">Brasilonema sennae CENA114</name>
    <dbReference type="NCBI Taxonomy" id="415709"/>
    <lineage>
        <taxon>Bacteria</taxon>
        <taxon>Bacillati</taxon>
        <taxon>Cyanobacteriota</taxon>
        <taxon>Cyanophyceae</taxon>
        <taxon>Nostocales</taxon>
        <taxon>Scytonemataceae</taxon>
        <taxon>Brasilonema</taxon>
        <taxon>Bromeliae group (in: Brasilonema)</taxon>
    </lineage>
</organism>
<dbReference type="PROSITE" id="PS00678">
    <property type="entry name" value="WD_REPEATS_1"/>
    <property type="match status" value="3"/>
</dbReference>
<evidence type="ECO:0000256" key="3">
    <source>
        <dbReference type="PROSITE-ProRule" id="PRU00221"/>
    </source>
</evidence>
<dbReference type="InterPro" id="IPR011047">
    <property type="entry name" value="Quinoprotein_ADH-like_sf"/>
</dbReference>
<dbReference type="EMBL" id="CP030118">
    <property type="protein sequence ID" value="QDL10048.1"/>
    <property type="molecule type" value="Genomic_DNA"/>
</dbReference>
<dbReference type="CDD" id="cd00200">
    <property type="entry name" value="WD40"/>
    <property type="match status" value="2"/>
</dbReference>
<dbReference type="PANTHER" id="PTHR44129">
    <property type="entry name" value="WD REPEAT-CONTAINING PROTEIN POP1"/>
    <property type="match status" value="1"/>
</dbReference>
<dbReference type="Gene3D" id="3.40.50.300">
    <property type="entry name" value="P-loop containing nucleotide triphosphate hydrolases"/>
    <property type="match status" value="1"/>
</dbReference>
<proteinExistence type="predicted"/>
<keyword evidence="1 3" id="KW-0853">WD repeat</keyword>
<dbReference type="PRINTS" id="PR00320">
    <property type="entry name" value="GPROTEINBRPT"/>
</dbReference>
<evidence type="ECO:0000259" key="6">
    <source>
        <dbReference type="Pfam" id="PF20703"/>
    </source>
</evidence>
<evidence type="ECO:0008006" key="9">
    <source>
        <dbReference type="Google" id="ProtNLM"/>
    </source>
</evidence>
<name>A0A856MH85_9CYAN</name>
<dbReference type="InterPro" id="IPR036322">
    <property type="entry name" value="WD40_repeat_dom_sf"/>
</dbReference>
<evidence type="ECO:0000256" key="1">
    <source>
        <dbReference type="ARBA" id="ARBA00022574"/>
    </source>
</evidence>
<feature type="repeat" description="WD" evidence="3">
    <location>
        <begin position="1089"/>
        <end position="1130"/>
    </location>
</feature>
<dbReference type="InterPro" id="IPR046851">
    <property type="entry name" value="NBCH_WD40"/>
</dbReference>